<dbReference type="InterPro" id="IPR014284">
    <property type="entry name" value="RNA_pol_sigma-70_dom"/>
</dbReference>
<dbReference type="AlphaFoldDB" id="R1HZ46"/>
<evidence type="ECO:0000259" key="6">
    <source>
        <dbReference type="Pfam" id="PF04542"/>
    </source>
</evidence>
<feature type="domain" description="RNA polymerase sigma-70 region 2" evidence="6">
    <location>
        <begin position="41"/>
        <end position="97"/>
    </location>
</feature>
<keyword evidence="3" id="KW-0731">Sigma factor</keyword>
<protein>
    <submittedName>
        <fullName evidence="7">RNA polymerase sigma-70 factor, ECF subfamily protein</fullName>
    </submittedName>
</protein>
<dbReference type="InterPro" id="IPR039425">
    <property type="entry name" value="RNA_pol_sigma-70-like"/>
</dbReference>
<dbReference type="SUPFAM" id="SSF88659">
    <property type="entry name" value="Sigma3 and sigma4 domains of RNA polymerase sigma factors"/>
    <property type="match status" value="1"/>
</dbReference>
<evidence type="ECO:0000256" key="2">
    <source>
        <dbReference type="ARBA" id="ARBA00023015"/>
    </source>
</evidence>
<keyword evidence="5" id="KW-0804">Transcription</keyword>
<organism evidence="7 8">
    <name type="scientific">Amycolatopsis vancoresmycina DSM 44592</name>
    <dbReference type="NCBI Taxonomy" id="1292037"/>
    <lineage>
        <taxon>Bacteria</taxon>
        <taxon>Bacillati</taxon>
        <taxon>Actinomycetota</taxon>
        <taxon>Actinomycetes</taxon>
        <taxon>Pseudonocardiales</taxon>
        <taxon>Pseudonocardiaceae</taxon>
        <taxon>Amycolatopsis</taxon>
    </lineage>
</organism>
<dbReference type="InterPro" id="IPR013324">
    <property type="entry name" value="RNA_pol_sigma_r3/r4-like"/>
</dbReference>
<name>R1HZ46_9PSEU</name>
<evidence type="ECO:0000256" key="1">
    <source>
        <dbReference type="ARBA" id="ARBA00010641"/>
    </source>
</evidence>
<keyword evidence="8" id="KW-1185">Reference proteome</keyword>
<dbReference type="Gene3D" id="1.10.10.10">
    <property type="entry name" value="Winged helix-like DNA-binding domain superfamily/Winged helix DNA-binding domain"/>
    <property type="match status" value="1"/>
</dbReference>
<sequence>MSTTEAGRSPAHPLDHDRVAAVFTAARAGDQEAFDELIGLLTPLLWHVARAQGIDRERSGDVVQTVWLRLLGSLEEIHSPVALTSWLVTVTKRQAWRAQAQYRAEQPVDEKWFPALADPAPGPEHHVLTDDRRAALWEAVGRLPERCRRLLRIVAFVPRPDYDQVSAALGMKKGSIGPTRGRCLSRLRSLLADGEWP</sequence>
<dbReference type="OrthoDB" id="265863at2"/>
<dbReference type="InterPro" id="IPR007627">
    <property type="entry name" value="RNA_pol_sigma70_r2"/>
</dbReference>
<dbReference type="Gene3D" id="1.10.1740.10">
    <property type="match status" value="1"/>
</dbReference>
<dbReference type="InterPro" id="IPR036388">
    <property type="entry name" value="WH-like_DNA-bd_sf"/>
</dbReference>
<dbReference type="NCBIfam" id="TIGR02937">
    <property type="entry name" value="sigma70-ECF"/>
    <property type="match status" value="1"/>
</dbReference>
<dbReference type="PATRIC" id="fig|1292037.4.peg.4913"/>
<dbReference type="RefSeq" id="WP_003098338.1">
    <property type="nucleotide sequence ID" value="NZ_AOUO01000388.1"/>
</dbReference>
<evidence type="ECO:0000256" key="5">
    <source>
        <dbReference type="ARBA" id="ARBA00023163"/>
    </source>
</evidence>
<evidence type="ECO:0000256" key="3">
    <source>
        <dbReference type="ARBA" id="ARBA00023082"/>
    </source>
</evidence>
<evidence type="ECO:0000313" key="8">
    <source>
        <dbReference type="Proteomes" id="UP000014139"/>
    </source>
</evidence>
<dbReference type="PANTHER" id="PTHR43133">
    <property type="entry name" value="RNA POLYMERASE ECF-TYPE SIGMA FACTO"/>
    <property type="match status" value="1"/>
</dbReference>
<dbReference type="PANTHER" id="PTHR43133:SF8">
    <property type="entry name" value="RNA POLYMERASE SIGMA FACTOR HI_1459-RELATED"/>
    <property type="match status" value="1"/>
</dbReference>
<dbReference type="SUPFAM" id="SSF88946">
    <property type="entry name" value="Sigma2 domain of RNA polymerase sigma factors"/>
    <property type="match status" value="1"/>
</dbReference>
<gene>
    <name evidence="7" type="ORF">H480_25972</name>
</gene>
<proteinExistence type="inferred from homology"/>
<comment type="similarity">
    <text evidence="1">Belongs to the sigma-70 factor family. ECF subfamily.</text>
</comment>
<dbReference type="GO" id="GO:0003677">
    <property type="term" value="F:DNA binding"/>
    <property type="evidence" value="ECO:0007669"/>
    <property type="project" value="UniProtKB-KW"/>
</dbReference>
<comment type="caution">
    <text evidence="7">The sequence shown here is derived from an EMBL/GenBank/DDBJ whole genome shotgun (WGS) entry which is preliminary data.</text>
</comment>
<accession>R1HZ46</accession>
<dbReference type="Proteomes" id="UP000014139">
    <property type="component" value="Unassembled WGS sequence"/>
</dbReference>
<dbReference type="GO" id="GO:0006352">
    <property type="term" value="P:DNA-templated transcription initiation"/>
    <property type="evidence" value="ECO:0007669"/>
    <property type="project" value="InterPro"/>
</dbReference>
<dbReference type="EMBL" id="AOUO01000388">
    <property type="protein sequence ID" value="EOD65571.1"/>
    <property type="molecule type" value="Genomic_DNA"/>
</dbReference>
<evidence type="ECO:0000256" key="4">
    <source>
        <dbReference type="ARBA" id="ARBA00023125"/>
    </source>
</evidence>
<dbReference type="GO" id="GO:0016987">
    <property type="term" value="F:sigma factor activity"/>
    <property type="evidence" value="ECO:0007669"/>
    <property type="project" value="UniProtKB-KW"/>
</dbReference>
<keyword evidence="2" id="KW-0805">Transcription regulation</keyword>
<dbReference type="eggNOG" id="COG1595">
    <property type="taxonomic scope" value="Bacteria"/>
</dbReference>
<dbReference type="Pfam" id="PF04542">
    <property type="entry name" value="Sigma70_r2"/>
    <property type="match status" value="1"/>
</dbReference>
<evidence type="ECO:0000313" key="7">
    <source>
        <dbReference type="EMBL" id="EOD65571.1"/>
    </source>
</evidence>
<reference evidence="7 8" key="1">
    <citation type="submission" date="2013-02" db="EMBL/GenBank/DDBJ databases">
        <title>Draft genome sequence of Amycolatopsis vancoresmycina strain DSM 44592T.</title>
        <authorList>
            <person name="Kumar S."/>
            <person name="Kaur N."/>
            <person name="Kaur C."/>
            <person name="Raghava G.P.S."/>
            <person name="Mayilraj S."/>
        </authorList>
    </citation>
    <scope>NUCLEOTIDE SEQUENCE [LARGE SCALE GENOMIC DNA]</scope>
    <source>
        <strain evidence="7 8">DSM 44592</strain>
    </source>
</reference>
<keyword evidence="4" id="KW-0238">DNA-binding</keyword>
<dbReference type="InterPro" id="IPR013325">
    <property type="entry name" value="RNA_pol_sigma_r2"/>
</dbReference>